<name>A0A6B0UFU3_IXORI</name>
<protein>
    <submittedName>
        <fullName evidence="1">Putative secreted protein</fullName>
    </submittedName>
</protein>
<accession>A0A6B0UFU3</accession>
<organism evidence="1">
    <name type="scientific">Ixodes ricinus</name>
    <name type="common">Common tick</name>
    <name type="synonym">Acarus ricinus</name>
    <dbReference type="NCBI Taxonomy" id="34613"/>
    <lineage>
        <taxon>Eukaryota</taxon>
        <taxon>Metazoa</taxon>
        <taxon>Ecdysozoa</taxon>
        <taxon>Arthropoda</taxon>
        <taxon>Chelicerata</taxon>
        <taxon>Arachnida</taxon>
        <taxon>Acari</taxon>
        <taxon>Parasitiformes</taxon>
        <taxon>Ixodida</taxon>
        <taxon>Ixodoidea</taxon>
        <taxon>Ixodidae</taxon>
        <taxon>Ixodinae</taxon>
        <taxon>Ixodes</taxon>
    </lineage>
</organism>
<dbReference type="EMBL" id="GIFC01006614">
    <property type="protein sequence ID" value="MXU88697.1"/>
    <property type="molecule type" value="Transcribed_RNA"/>
</dbReference>
<sequence length="103" mass="11485">MHVRAIPLAFAILHFFFYGSLSPFFTTALSLHIFPRVCSLGSLPATQCKQCALHRRNQIAGKATSGRASFAISSVPAMGVGYKKTTHLYHYMRFSRRCSDCLI</sequence>
<reference evidence="1" key="1">
    <citation type="submission" date="2019-12" db="EMBL/GenBank/DDBJ databases">
        <title>An insight into the sialome of adult female Ixodes ricinus ticks feeding for 6 days.</title>
        <authorList>
            <person name="Perner J."/>
            <person name="Ribeiro J.M.C."/>
        </authorList>
    </citation>
    <scope>NUCLEOTIDE SEQUENCE</scope>
    <source>
        <strain evidence="1">Semi-engorged</strain>
        <tissue evidence="1">Salivary glands</tissue>
    </source>
</reference>
<proteinExistence type="predicted"/>
<dbReference type="AlphaFoldDB" id="A0A6B0UFU3"/>
<evidence type="ECO:0000313" key="1">
    <source>
        <dbReference type="EMBL" id="MXU88697.1"/>
    </source>
</evidence>